<dbReference type="PANTHER" id="PTHR12436">
    <property type="entry name" value="80 KDA MCM3-ASSOCIATED PROTEIN"/>
    <property type="match status" value="1"/>
</dbReference>
<protein>
    <recommendedName>
        <fullName evidence="1">SAC3/GANP/THP3 conserved domain-containing protein</fullName>
    </recommendedName>
</protein>
<dbReference type="EMBL" id="CAJVCH010531281">
    <property type="protein sequence ID" value="CAG7823982.1"/>
    <property type="molecule type" value="Genomic_DNA"/>
</dbReference>
<organism evidence="2 3">
    <name type="scientific">Allacma fusca</name>
    <dbReference type="NCBI Taxonomy" id="39272"/>
    <lineage>
        <taxon>Eukaryota</taxon>
        <taxon>Metazoa</taxon>
        <taxon>Ecdysozoa</taxon>
        <taxon>Arthropoda</taxon>
        <taxon>Hexapoda</taxon>
        <taxon>Collembola</taxon>
        <taxon>Symphypleona</taxon>
        <taxon>Sminthuridae</taxon>
        <taxon>Allacma</taxon>
    </lineage>
</organism>
<dbReference type="AlphaFoldDB" id="A0A8J2KV31"/>
<feature type="domain" description="SAC3/GANP/THP3 conserved" evidence="1">
    <location>
        <begin position="16"/>
        <end position="199"/>
    </location>
</feature>
<dbReference type="InterPro" id="IPR045107">
    <property type="entry name" value="SAC3/GANP/THP3"/>
</dbReference>
<dbReference type="InterPro" id="IPR005062">
    <property type="entry name" value="SAC3/GANP/THP3_conserved"/>
</dbReference>
<reference evidence="2" key="1">
    <citation type="submission" date="2021-06" db="EMBL/GenBank/DDBJ databases">
        <authorList>
            <person name="Hodson N. C."/>
            <person name="Mongue J. A."/>
            <person name="Jaron S. K."/>
        </authorList>
    </citation>
    <scope>NUCLEOTIDE SEQUENCE</scope>
</reference>
<accession>A0A8J2KV31</accession>
<name>A0A8J2KV31_9HEXA</name>
<dbReference type="GO" id="GO:0005737">
    <property type="term" value="C:cytoplasm"/>
    <property type="evidence" value="ECO:0007669"/>
    <property type="project" value="TreeGrafter"/>
</dbReference>
<keyword evidence="3" id="KW-1185">Reference proteome</keyword>
<dbReference type="Pfam" id="PF03399">
    <property type="entry name" value="SAC3_GANP"/>
    <property type="match status" value="1"/>
</dbReference>
<dbReference type="Proteomes" id="UP000708208">
    <property type="component" value="Unassembled WGS sequence"/>
</dbReference>
<dbReference type="GO" id="GO:0070390">
    <property type="term" value="C:transcription export complex 2"/>
    <property type="evidence" value="ECO:0007669"/>
    <property type="project" value="TreeGrafter"/>
</dbReference>
<evidence type="ECO:0000313" key="2">
    <source>
        <dbReference type="EMBL" id="CAG7823982.1"/>
    </source>
</evidence>
<sequence length="201" mass="23974">MRVEFAEKLAGTCKDMCPEKERYMREVQRQLTSYEMARDGEVDHLKAIKAYSRSSADQEEPLPHELRPTPTLEMSMLYILHNIIPREETSEDLGNWYNFVWDRTRSIRKDITQQQLFDIRAVNLMEKCARFHIHCSSRLSELDRHAFDPKLNDENLMKCLQSLEHMYTDLNLMGQTCKNEPEFRAYQILMNLNEGDILWYF</sequence>
<evidence type="ECO:0000259" key="1">
    <source>
        <dbReference type="Pfam" id="PF03399"/>
    </source>
</evidence>
<gene>
    <name evidence="2" type="ORF">AFUS01_LOCUS34167</name>
</gene>
<dbReference type="PANTHER" id="PTHR12436:SF3">
    <property type="entry name" value="GERMINAL-CENTER ASSOCIATED NUCLEAR PROTEIN"/>
    <property type="match status" value="1"/>
</dbReference>
<evidence type="ECO:0000313" key="3">
    <source>
        <dbReference type="Proteomes" id="UP000708208"/>
    </source>
</evidence>
<comment type="caution">
    <text evidence="2">The sequence shown here is derived from an EMBL/GenBank/DDBJ whole genome shotgun (WGS) entry which is preliminary data.</text>
</comment>
<dbReference type="GO" id="GO:0006406">
    <property type="term" value="P:mRNA export from nucleus"/>
    <property type="evidence" value="ECO:0007669"/>
    <property type="project" value="TreeGrafter"/>
</dbReference>
<proteinExistence type="predicted"/>
<dbReference type="OrthoDB" id="21502at2759"/>